<dbReference type="InterPro" id="IPR054514">
    <property type="entry name" value="RhiE-like_linker"/>
</dbReference>
<evidence type="ECO:0000256" key="4">
    <source>
        <dbReference type="ARBA" id="ARBA00022490"/>
    </source>
</evidence>
<feature type="domain" description="Carrier" evidence="10">
    <location>
        <begin position="5192"/>
        <end position="5269"/>
    </location>
</feature>
<keyword evidence="3" id="KW-0596">Phosphopantetheine</keyword>
<dbReference type="PANTHER" id="PTHR43775:SF37">
    <property type="entry name" value="SI:DKEY-61P9.11"/>
    <property type="match status" value="1"/>
</dbReference>
<dbReference type="InterPro" id="IPR018201">
    <property type="entry name" value="Ketoacyl_synth_AS"/>
</dbReference>
<evidence type="ECO:0000256" key="1">
    <source>
        <dbReference type="ARBA" id="ARBA00004496"/>
    </source>
</evidence>
<dbReference type="InterPro" id="IPR014030">
    <property type="entry name" value="Ketoacyl_synth_N"/>
</dbReference>
<organism evidence="12 13">
    <name type="scientific">Ralstonia syzygii</name>
    <dbReference type="NCBI Taxonomy" id="28097"/>
    <lineage>
        <taxon>Bacteria</taxon>
        <taxon>Pseudomonadati</taxon>
        <taxon>Pseudomonadota</taxon>
        <taxon>Betaproteobacteria</taxon>
        <taxon>Burkholderiales</taxon>
        <taxon>Burkholderiaceae</taxon>
        <taxon>Ralstonia</taxon>
        <taxon>Ralstonia solanacearum species complex</taxon>
    </lineage>
</organism>
<evidence type="ECO:0000256" key="8">
    <source>
        <dbReference type="ARBA" id="ARBA00023268"/>
    </source>
</evidence>
<keyword evidence="13" id="KW-1185">Reference proteome</keyword>
<dbReference type="PROSITE" id="PS50075">
    <property type="entry name" value="CARRIER"/>
    <property type="match status" value="5"/>
</dbReference>
<dbReference type="Pfam" id="PF00109">
    <property type="entry name" value="ketoacyl-synt"/>
    <property type="match status" value="3"/>
</dbReference>
<protein>
    <submittedName>
        <fullName evidence="12">SDR family NAD(P)-dependent oxidoreductase</fullName>
    </submittedName>
</protein>
<dbReference type="InterPro" id="IPR009081">
    <property type="entry name" value="PP-bd_ACP"/>
</dbReference>
<feature type="domain" description="Carrier" evidence="10">
    <location>
        <begin position="5080"/>
        <end position="5154"/>
    </location>
</feature>
<evidence type="ECO:0000256" key="6">
    <source>
        <dbReference type="ARBA" id="ARBA00022679"/>
    </source>
</evidence>
<keyword evidence="8" id="KW-0511">Multifunctional enzyme</keyword>
<feature type="compositionally biased region" description="Low complexity" evidence="9">
    <location>
        <begin position="89"/>
        <end position="98"/>
    </location>
</feature>
<reference evidence="12 13" key="1">
    <citation type="journal article" date="2021" name="Phytopathology">
        <title>Complete genome sequence of Ralstonia syzygii subsp. indonesiensis strain LLRS-1, isolated from wilted tobacco in China.</title>
        <authorList>
            <person name="Lu C.H."/>
            <person name="Li J.Y."/>
            <person name="Mi M.G."/>
            <person name="Lin Z.L."/>
            <person name="Jiang N."/>
            <person name="Gai X."/>
            <person name="Ma J.H."/>
            <person name="Lei L.P."/>
            <person name="Xia Z.Y."/>
        </authorList>
    </citation>
    <scope>NUCLEOTIDE SEQUENCE [LARGE SCALE GENOMIC DNA]</scope>
    <source>
        <strain evidence="12 13">LLRS-1</strain>
    </source>
</reference>
<dbReference type="SUPFAM" id="SSF53335">
    <property type="entry name" value="S-adenosyl-L-methionine-dependent methyltransferases"/>
    <property type="match status" value="3"/>
</dbReference>
<keyword evidence="12" id="KW-0614">Plasmid</keyword>
<evidence type="ECO:0000313" key="12">
    <source>
        <dbReference type="EMBL" id="QUP56031.1"/>
    </source>
</evidence>
<keyword evidence="4" id="KW-0963">Cytoplasm</keyword>
<dbReference type="InterPro" id="IPR006162">
    <property type="entry name" value="Ppantetheine_attach_site"/>
</dbReference>
<accession>A0ABX7ZLR5</accession>
<keyword evidence="7" id="KW-0677">Repeat</keyword>
<proteinExistence type="predicted"/>
<keyword evidence="6" id="KW-0808">Transferase</keyword>
<dbReference type="Gene3D" id="3.40.50.720">
    <property type="entry name" value="NAD(P)-binding Rossmann-like Domain"/>
    <property type="match status" value="3"/>
</dbReference>
<keyword evidence="5" id="KW-0597">Phosphoprotein</keyword>
<dbReference type="InterPro" id="IPR036291">
    <property type="entry name" value="NAD(P)-bd_dom_sf"/>
</dbReference>
<dbReference type="SUPFAM" id="SSF53901">
    <property type="entry name" value="Thiolase-like"/>
    <property type="match status" value="3"/>
</dbReference>
<dbReference type="PROSITE" id="PS52004">
    <property type="entry name" value="KS3_2"/>
    <property type="match status" value="3"/>
</dbReference>
<feature type="domain" description="Carrier" evidence="10">
    <location>
        <begin position="3377"/>
        <end position="3463"/>
    </location>
</feature>
<evidence type="ECO:0000256" key="9">
    <source>
        <dbReference type="SAM" id="MobiDB-lite"/>
    </source>
</evidence>
<dbReference type="PROSITE" id="PS00012">
    <property type="entry name" value="PHOSPHOPANTETHEINE"/>
    <property type="match status" value="1"/>
</dbReference>
<dbReference type="PROSITE" id="PS00606">
    <property type="entry name" value="KS3_1"/>
    <property type="match status" value="2"/>
</dbReference>
<feature type="domain" description="Ketosynthase family 3 (KS3)" evidence="11">
    <location>
        <begin position="3510"/>
        <end position="3940"/>
    </location>
</feature>
<feature type="domain" description="Carrier" evidence="10">
    <location>
        <begin position="511"/>
        <end position="584"/>
    </location>
</feature>
<evidence type="ECO:0000256" key="3">
    <source>
        <dbReference type="ARBA" id="ARBA00022450"/>
    </source>
</evidence>
<dbReference type="CDD" id="cd00833">
    <property type="entry name" value="PKS"/>
    <property type="match status" value="3"/>
</dbReference>
<dbReference type="SMART" id="SM00825">
    <property type="entry name" value="PKS_KS"/>
    <property type="match status" value="3"/>
</dbReference>
<feature type="region of interest" description="Disordered" evidence="9">
    <location>
        <begin position="476"/>
        <end position="507"/>
    </location>
</feature>
<dbReference type="InterPro" id="IPR014031">
    <property type="entry name" value="Ketoacyl_synth_C"/>
</dbReference>
<feature type="domain" description="Carrier" evidence="10">
    <location>
        <begin position="2170"/>
        <end position="2247"/>
    </location>
</feature>
<dbReference type="Gene3D" id="1.10.1200.10">
    <property type="entry name" value="ACP-like"/>
    <property type="match status" value="5"/>
</dbReference>
<dbReference type="InterPro" id="IPR020806">
    <property type="entry name" value="PKS_PP-bd"/>
</dbReference>
<dbReference type="Gene3D" id="1.10.1240.100">
    <property type="match status" value="3"/>
</dbReference>
<dbReference type="SUPFAM" id="SSF47336">
    <property type="entry name" value="ACP-like"/>
    <property type="match status" value="5"/>
</dbReference>
<feature type="region of interest" description="Disordered" evidence="9">
    <location>
        <begin position="1"/>
        <end position="119"/>
    </location>
</feature>
<evidence type="ECO:0000259" key="10">
    <source>
        <dbReference type="PROSITE" id="PS50075"/>
    </source>
</evidence>
<dbReference type="Proteomes" id="UP000677898">
    <property type="component" value="Plasmid pLLRS-1"/>
</dbReference>
<feature type="compositionally biased region" description="Low complexity" evidence="9">
    <location>
        <begin position="32"/>
        <end position="42"/>
    </location>
</feature>
<dbReference type="InterPro" id="IPR050091">
    <property type="entry name" value="PKS_NRPS_Biosynth_Enz"/>
</dbReference>
<dbReference type="InterPro" id="IPR013217">
    <property type="entry name" value="Methyltransf_12"/>
</dbReference>
<comment type="subcellular location">
    <subcellularLocation>
        <location evidence="1">Cytoplasm</location>
    </subcellularLocation>
</comment>
<sequence length="5346" mass="573085">MGKRRLGERRPLPRPDGRAGTGFDRAGGRHAGAGAVAGRHAGSTGLAEDPARRGDRWPGQLGRTALQRTHPALSGQPRRHGCDAGPAGGPARSAGAAVRHGRRRARQRNNHGWTADASRGNRNMLTDAMQTTAPVSGELDALACRLLAIQLRGLGLHRNEDLHRLATRHGHATPAYFHPWLAESLRYVAGVVDGDADALWRQWHERLMHWRQDADLAARAQLLDACLKSLPALLTGERPAISVLFPGGSMALVEGVYKNNRISDYFNQVLIEAALAYVESRPADAEPLRILEIGAGTGGATAGLLAALAPWRRQIGEYCYTDLSHAFLQHGAQAFGPDNPFLQTRLFDVCRPCAEQGIATDHYHLVVANNVLHATPEIRQSLRNAKAAMRKGGLLMLNEISEAALFTHLSFGLLEGWWRYRDGALRIPGCPGLSPAGWQAVLEQEGLGPVLFPARRAHGLGQQIILAESDGIVRQPAAGTQRQAAPQTVAGERDADVGPAQDQPAPDNWRRQVGEYLRGLVASTLKIPADRMNLARPLVDYGLDSILVVRLTTAFNERFDAIDSALFFEMPTLAALIDYFIRHREDELRTLLAQRAAEPDKTAAVVAQPVPAARPIQAADCTPDSNSPRATATAAFAGQDGSNRIAIVGLDGRYPGAESMTAFWRNLAGGHCAIDEIPADRWDWRRYFDPEKGKAGHIYTRWGGFLQGIDRFDAAFFHISRREAERMDPQERLFLEVAYRSIEDAGYNPATLHRQGEVGVFVGVMNGGYNPIGNDWSIANRVSYQLDLHGPSLVVDSACSSSLTAIHLAIESLANGSCDVAIAGGVNLIVNPHHYVGLCEMMMLSPGERCSAFGSDADGFVDGEGVGAVMLKPLDKAIADGDHIYGVIRGSAINAGGKTNGYTVPSAGAQQRVLEKALSRSALDASRISYIEAHGTGTALGDPIEISGLSRAFANRNGVASPGCAIGSVKSNIGHCESAAGIAGLSKVLLQLKHRQLAPSLHAGQPNPKIEFGHTPFRVQQQLAPWTANGATRVAAISSFGAGGANASLIVEEYAGAVDRRPAAIGPWLIVLSARDQQGLAESASRLLDYLDSEDGLRIEMADLAFTLQVGREAMAARLALVAESAPDLQRRLARWLAGEPVDEVCYGHVDPFDESLDAQWSDTGAQQQIGRWLEQRQFAGLAAWWVRGGPIDWARLDPGRAHRRPMRVSLPGYPFARNSYWMPRLSHPVSRNGQADDQAATSLQPLSEARADGDLAGCCYLPRWQPQAAVEPAAAAGPGAVVLVAAERRGTATALLLDALADHYRDSRSVVRIDCGAGATAELTAARWRCGNDDPQGFARILAALGEVAQIIVIGPEPDAGSDLAPQSLADSLRHNELPLLRLFKALQQQLAADASVDCFLLSQGRYAFAGEPRPGNPLGAGMAGLGYAMAQGEHRVRLRNLDINPAELGTPSSRQRLLAQILAEPASERGEPVKLSRGERFVQQLMPLALPAGGDSGSALKPQGVYLILGGSGVIGQVISRQLIAHHQARVVWLGRKAADSREVQQSLSSGHFRGRVDYIQADATDLSQLQRAVAQVNQRYGRIHGAVFSGMVFDFENSIQQTTEAQFLQILEIKSRGGIHFYQALAGQPLDFLCYFSSGQGFAFSGAAKLSAYACGITFADAFAEAVCSSAAFPVGVINWGFWRASLQAQAVSRHMDALDDDEGFACFNRFVANLAGGSLRRLLCIKASPAVRQLMAVPQGRQYRLEPIAAPVRAPQSVGLAPDELARLQQIFDPRILDQSIAVLLLIQLQTLGVFTAPGQQSAEAWRQQAGVSDRHRRWWAECLAILVEHGYLQQRGEAFGLAVHIAEDRHDAIWAAWREQCGRYLEDRERRVQVALIDDCLRQLPQILTGRIQATDLLFPDGSMDKVEGIYQHNTLSDVFNDQLALLVTGHVRSLVEADPARPVRILEIGAGTGGSTARLLAALEPLAGQIGEYCYTDLSRAFLQHGERCFAAGRPYFTTRILDISQPVDDRNPAAVGYDIVVATNVLHATADMRRTLAHVKAMLRGGGLLALNELTRKTTAATVTFGLLDGWWLYEDDALRIPGAPLLAEDSWLALLWSEGFRQTGLRIEQGVTLGQQIITAHRDGWILEGVGQQSPAAPALEPEGMNSMTDAHHAGGAGHAEDTAARLQQWIIDALAKTLKADRDSISLRTPFSDYGVDSILGVGFVKQLGNRLGIKLNSAILFEHATVTKLRDYLRNTYGEQIHRMLAEPIAADPVAAVADGTPEMSPQAASVAAAAMSPVVAAALGDAGRTSPIGGPPTVKPVATATASGRIAVIGMSGQFPGADHADALWDHLLAGRNSVEVLPERYLDPRAYSADRQPGKSYCNRAGILEDRDCFDPLFFNITPHEAESMTPHQRLVMQESWKALEDAGYNPIALAGRAVSIYVGAEPGGYHHDSFTGSSEAIVASRLSYFLDLRGPAMVVNTGCSSSGVAIHQACESLRHAESTMALAGGVYALLDQRGLVSLSAIDMLSSSGQCHAFDAAADGTVISEGVGMVVLKRLEDAEADGDPIYGVIEASGVNQDGASNGITAPNGEAQAQLICDTYRKFAIDPSQISYVEAHGTGTRLGDPVEANALIRAFRRFTDAQGYCALGSAKANLGHAAAGAGVIGLIKILLSMRHRRLPAMPGFERLNPLIELEGSPFHINRQAIDWQPSGGGRLLAALNSFGHSGTNAHLVIGEYQAEQAGGRCPAPPSVSRIVPLSAKTADSLRDNARALACWLDKRVPPTEGLLADIALTLQTAREAMRVRAVLVAADLPELQAQLARLADGDTPALPADETGRLAAEWAGGAPIDWAARWPAGSARRIHLPSYQFAKERYWIDQTAQRAVVVGHDAVEQPDATDAADAPTDDTLPQPATGLFLARPVWQVPSGGTAGDEPGQRLLLLVGFSSEQAAQLQALSISTGGGVHCETLAAASGKLAAAARYQALALALLQRLQQLSGRVQIELLIAEPTPDSLLDAGLDGLLKTACLEQPTLSARCLLVKVDAGKRLPASQLSQLAAVLAETLHGGRSVLQRCAPEGGCLALQWQALDEDAAGGQGVGSFGAKTVWKDQGVYLITGGVGGLGLIFARAIAEQCRGARLILIGRSALDHGQEARLQAVREAGAEVSYHRVDLTDADALEQLIDEVCARHGGLNGVLHSAGINRDRLLVRKTPQDMVDVFAAKVVGTELLDRACRRLYLDFFVLFSSCSAVLGSVGQADYAAANAFMDHFAGLRNRRVELGQRFGRTLSINYPLWRDGGMQVSAADREAIRRKTGMAPMQSAHGVKALQLGLSAGLERLLVIEGDLPRIRAHFAAVPSAEAPAAAGSGTGDSVARADATVDRERLAAATLERLKAVFCDVTKLPAGRVESDAPLEQYGIDSIMITRLNRALEDVFSRMTALDPVERQLSKTLFFEYHSLNALTGYLVERHHRACLSWTGLAEARDSGRAQAPAPGQGAVVVAEVATIAAEPVATSAVEPIAVIGISGRYPQAANLDEYWRNLQAGRDSITEIPADRWPLDGFYVDSVQEAVKQGRSYSKWGGFIDGFADFDPLFFNISPREAVNLDPQERLFLQSCWQALEDAGITRSDLAGQYQGNVGVFAGITKTGYGLYGPALREQGHLVFPRTSFGSTANRVSYVLGLNGPSEPVDTMCSSSLTALHRACESLRRGECRMAFAGGVNLYLHPSNYVELCAGQMLSKDGRCRSFGEGGNGFVPGEGVGVLLLKPLSQALADRDNIHAVIRATAVNHGGKTNGYTVPNPQAQAGVIRLAIEQAGLHAGQISYIEAHGTGTELGDPIEVSGLGQAFAMDGVEPGRCALGSVKANIGHLEGAAGIAGVSKVILQLKHKQIAPSLNAARLNPNLSLDATPFYLQQALGDWRPADGGPRIAGVSSFGAGGANAHVLLQEHAEYREPPDSSRAEAILLSARDGERLREYAEALLAYVDARPQMSGADLANLAYTLQTGRETMAARLGLVAESPAALAIRLRAFIDSDGQAGEGIHVGVVKRSGSAGPADADRVPAIRDRVDEGTLDQLLERWVDGESVDWSLPHAGRPGPRPYRISLPVYPFARETFWLPDREPPSKGRIDGDNRQAVAAAEVPAQAAGATEAASAACDRLSYLARWQADGQGGEPQIGEHRCVLIVAGTSVGAAAAAEAIAGQYLAGAGFAGGGGRVIRLEPGQRTGSLATDHWSLDVADPQALDHCLGGYPAIDCLYFIGAEGELTDWQALLDSPQYNEILLLRLIQWLKQHSRSQTIDSYIISQNNFDLADEPVSAFGGGLTGMAYAIAQGEHRFRVRNIDVDSRELADSRRLPQWVRQLQGERGLARGEVLCLRGGERYRRRIFRLAWQPRQPAPAEGAFVTPALKRGGVYVILGGGGTVGGIISRYLLADYQARVIWLGRSRADDPKVRRRLDRCLRSVGGAVDPARLDYQQADANDPASLQRAVAQIKQRHGAIHGAIFSGVVFGHEVPITRTAEPQFREILEVKSRGSIAFYRAFAGEPLDFLCYFSSAQSFAFSGAAKLAAYAAGITFADSLVRSLRRHAAFPVGAINWGFWLSSLTEQQAADPSAQPMSRHAGALADREGFECFARFVEALRKGQLDHAICMAASAPVQQLMQLQPEPIVLADGGGHGPADGFARYRAAAAPLLEAHDPMPFDEAMAGMTFVQLCRMGLFGQPGRFEDSEVLRREAGIGDHYGRWWSTCIDLLQQHGLVQRRGAQVCAAAEASPLRLQQLAERWHRLSGELMVTPQRQAQVALVGTCLQQLPAILSGQVQATDVMFPKSSMEKVEGVYRNNALSDYFNQVVAGVVQQHIEALLAKAPRHRIRILEIGAGTGGTTSIVLPALQPWREHIAEYCYTDVSKAFLMYARKTYGVANPFLTYQLWNVEHPPESQGLARGGYDVVIAANVLHATGNMRRTVRHAKAVLRRGGILVMNEISDRSLFSHLTFGLLKGWWLYEDLELRIPGTPALYPESWAGLLREAGFRNVVFPAECAHCLGQQIIVAESDGLSHLAPVERPGQTNGIPGPRGQAGDAVGVAGSDDRRDALTAVARSGLADALQLAPERIAVDQPFADYGIDSILGVSFVGHLGEALGTELNTALLFDYPTLESLVDYLLAQYPAQSARLAGGQGDRPARVEGAGQAERLDPAVNARAGGAHQKAVAALVVAGLARALQLDPEQIDSEQPFSDYGLDSILGASLVDDLGGTLGVELSAAILFDFPTVTALSAYLVENCSTGITGSLNRLDNAGLVGNNARGQSMKIELRHPFSARLEDLFLSGELSIDSLLNMVGNGVMENGAAGSPLPNSLYLQ</sequence>
<dbReference type="InterPro" id="IPR029063">
    <property type="entry name" value="SAM-dependent_MTases_sf"/>
</dbReference>
<evidence type="ECO:0000259" key="11">
    <source>
        <dbReference type="PROSITE" id="PS52004"/>
    </source>
</evidence>
<name>A0ABX7ZLR5_9RALS</name>
<dbReference type="CDD" id="cd02440">
    <property type="entry name" value="AdoMet_MTases"/>
    <property type="match status" value="2"/>
</dbReference>
<dbReference type="Pfam" id="PF00550">
    <property type="entry name" value="PP-binding"/>
    <property type="match status" value="5"/>
</dbReference>
<dbReference type="InterPro" id="IPR057326">
    <property type="entry name" value="KR_dom"/>
</dbReference>
<feature type="compositionally biased region" description="Basic residues" evidence="9">
    <location>
        <begin position="99"/>
        <end position="109"/>
    </location>
</feature>
<evidence type="ECO:0000313" key="13">
    <source>
        <dbReference type="Proteomes" id="UP000677898"/>
    </source>
</evidence>
<dbReference type="PANTHER" id="PTHR43775">
    <property type="entry name" value="FATTY ACID SYNTHASE"/>
    <property type="match status" value="1"/>
</dbReference>
<dbReference type="SMART" id="SM00823">
    <property type="entry name" value="PKS_PP"/>
    <property type="match status" value="5"/>
</dbReference>
<dbReference type="InterPro" id="IPR016039">
    <property type="entry name" value="Thiolase-like"/>
</dbReference>
<dbReference type="Pfam" id="PF08659">
    <property type="entry name" value="KR"/>
    <property type="match status" value="3"/>
</dbReference>
<feature type="domain" description="Ketosynthase family 3 (KS3)" evidence="11">
    <location>
        <begin position="2318"/>
        <end position="2730"/>
    </location>
</feature>
<feature type="compositionally biased region" description="Basic and acidic residues" evidence="9">
    <location>
        <begin position="8"/>
        <end position="17"/>
    </location>
</feature>
<dbReference type="InterPro" id="IPR036736">
    <property type="entry name" value="ACP-like_sf"/>
</dbReference>
<dbReference type="SUPFAM" id="SSF51735">
    <property type="entry name" value="NAD(P)-binding Rossmann-fold domains"/>
    <property type="match status" value="4"/>
</dbReference>
<dbReference type="SMART" id="SM00822">
    <property type="entry name" value="PKS_KR"/>
    <property type="match status" value="3"/>
</dbReference>
<dbReference type="EMBL" id="CP046730">
    <property type="protein sequence ID" value="QUP56031.1"/>
    <property type="molecule type" value="Genomic_DNA"/>
</dbReference>
<evidence type="ECO:0000256" key="2">
    <source>
        <dbReference type="ARBA" id="ARBA00004792"/>
    </source>
</evidence>
<evidence type="ECO:0000256" key="5">
    <source>
        <dbReference type="ARBA" id="ARBA00022553"/>
    </source>
</evidence>
<dbReference type="Pfam" id="PF08242">
    <property type="entry name" value="Methyltransf_12"/>
    <property type="match status" value="3"/>
</dbReference>
<dbReference type="InterPro" id="IPR013968">
    <property type="entry name" value="PKS_KR"/>
</dbReference>
<dbReference type="Gene3D" id="3.40.50.150">
    <property type="entry name" value="Vaccinia Virus protein VP39"/>
    <property type="match status" value="3"/>
</dbReference>
<gene>
    <name evidence="12" type="ORF">GO998_20140</name>
</gene>
<comment type="pathway">
    <text evidence="2">Antibiotic biosynthesis.</text>
</comment>
<dbReference type="Pfam" id="PF02801">
    <property type="entry name" value="Ketoacyl-synt_C"/>
    <property type="match status" value="3"/>
</dbReference>
<dbReference type="Gene3D" id="3.40.47.10">
    <property type="match status" value="3"/>
</dbReference>
<dbReference type="SMART" id="SM01294">
    <property type="entry name" value="PKS_PP_betabranch"/>
    <property type="match status" value="3"/>
</dbReference>
<feature type="domain" description="Ketosynthase family 3 (KS3)" evidence="11">
    <location>
        <begin position="642"/>
        <end position="1053"/>
    </location>
</feature>
<geneLocation type="plasmid" evidence="12 13">
    <name>pLLRS-1</name>
</geneLocation>
<evidence type="ECO:0000256" key="7">
    <source>
        <dbReference type="ARBA" id="ARBA00022737"/>
    </source>
</evidence>
<dbReference type="CDD" id="cd08953">
    <property type="entry name" value="KR_2_SDR_x"/>
    <property type="match status" value="1"/>
</dbReference>
<dbReference type="Pfam" id="PF22336">
    <property type="entry name" value="RhiE-like_linker"/>
    <property type="match status" value="3"/>
</dbReference>
<dbReference type="InterPro" id="IPR020841">
    <property type="entry name" value="PKS_Beta-ketoAc_synthase_dom"/>
</dbReference>